<evidence type="ECO:0000259" key="1">
    <source>
        <dbReference type="Pfam" id="PF07883"/>
    </source>
</evidence>
<sequence>MDFYTFGKKSGHSISTFNSDFIMSRILQTEKETRIGCMYLEENGVIGYHRATTPQLLLIVSGEGCVRGEEDKYYSVQPGDAVFWKKDEWHETKTEKGLTALVVESKELNPSLFMDKR</sequence>
<reference evidence="2" key="1">
    <citation type="submission" date="2021-03" db="EMBL/GenBank/DDBJ databases">
        <title>Bacillus suaedae sp. nov., isolated from Suaeda aralocaspica.</title>
        <authorList>
            <person name="Lei R.F.R."/>
        </authorList>
    </citation>
    <scope>NUCLEOTIDE SEQUENCE</scope>
    <source>
        <strain evidence="2">YZJH907-2</strain>
    </source>
</reference>
<evidence type="ECO:0000313" key="2">
    <source>
        <dbReference type="EMBL" id="MBP3951852.1"/>
    </source>
</evidence>
<name>A0A941APT4_9BACI</name>
<organism evidence="2 3">
    <name type="scientific">Halalkalibacter suaedae</name>
    <dbReference type="NCBI Taxonomy" id="2822140"/>
    <lineage>
        <taxon>Bacteria</taxon>
        <taxon>Bacillati</taxon>
        <taxon>Bacillota</taxon>
        <taxon>Bacilli</taxon>
        <taxon>Bacillales</taxon>
        <taxon>Bacillaceae</taxon>
        <taxon>Halalkalibacter</taxon>
    </lineage>
</organism>
<dbReference type="SUPFAM" id="SSF51182">
    <property type="entry name" value="RmlC-like cupins"/>
    <property type="match status" value="1"/>
</dbReference>
<dbReference type="Gene3D" id="2.60.120.10">
    <property type="entry name" value="Jelly Rolls"/>
    <property type="match status" value="1"/>
</dbReference>
<dbReference type="Pfam" id="PF07883">
    <property type="entry name" value="Cupin_2"/>
    <property type="match status" value="1"/>
</dbReference>
<keyword evidence="3" id="KW-1185">Reference proteome</keyword>
<dbReference type="Proteomes" id="UP000678228">
    <property type="component" value="Unassembled WGS sequence"/>
</dbReference>
<dbReference type="InterPro" id="IPR013096">
    <property type="entry name" value="Cupin_2"/>
</dbReference>
<dbReference type="AlphaFoldDB" id="A0A941APT4"/>
<accession>A0A941APT4</accession>
<dbReference type="EMBL" id="JAGKSQ010000004">
    <property type="protein sequence ID" value="MBP3951852.1"/>
    <property type="molecule type" value="Genomic_DNA"/>
</dbReference>
<dbReference type="InterPro" id="IPR011051">
    <property type="entry name" value="RmlC_Cupin_sf"/>
</dbReference>
<proteinExistence type="predicted"/>
<gene>
    <name evidence="2" type="ORF">J7W16_11985</name>
</gene>
<feature type="domain" description="Cupin type-2" evidence="1">
    <location>
        <begin position="39"/>
        <end position="96"/>
    </location>
</feature>
<protein>
    <submittedName>
        <fullName evidence="2">Cupin domain-containing protein</fullName>
    </submittedName>
</protein>
<comment type="caution">
    <text evidence="2">The sequence shown here is derived from an EMBL/GenBank/DDBJ whole genome shotgun (WGS) entry which is preliminary data.</text>
</comment>
<evidence type="ECO:0000313" key="3">
    <source>
        <dbReference type="Proteomes" id="UP000678228"/>
    </source>
</evidence>
<dbReference type="RefSeq" id="WP_210597538.1">
    <property type="nucleotide sequence ID" value="NZ_JAGKSQ010000004.1"/>
</dbReference>
<dbReference type="InterPro" id="IPR014710">
    <property type="entry name" value="RmlC-like_jellyroll"/>
</dbReference>